<organism evidence="1 2">
    <name type="scientific">Vararia minispora EC-137</name>
    <dbReference type="NCBI Taxonomy" id="1314806"/>
    <lineage>
        <taxon>Eukaryota</taxon>
        <taxon>Fungi</taxon>
        <taxon>Dikarya</taxon>
        <taxon>Basidiomycota</taxon>
        <taxon>Agaricomycotina</taxon>
        <taxon>Agaricomycetes</taxon>
        <taxon>Russulales</taxon>
        <taxon>Lachnocladiaceae</taxon>
        <taxon>Vararia</taxon>
    </lineage>
</organism>
<name>A0ACB8QVS5_9AGAM</name>
<dbReference type="EMBL" id="MU273480">
    <property type="protein sequence ID" value="KAI0035735.1"/>
    <property type="molecule type" value="Genomic_DNA"/>
</dbReference>
<gene>
    <name evidence="1" type="ORF">K488DRAFT_42678</name>
</gene>
<reference evidence="1" key="2">
    <citation type="journal article" date="2022" name="New Phytol.">
        <title>Evolutionary transition to the ectomycorrhizal habit in the genomes of a hyperdiverse lineage of mushroom-forming fungi.</title>
        <authorList>
            <person name="Looney B."/>
            <person name="Miyauchi S."/>
            <person name="Morin E."/>
            <person name="Drula E."/>
            <person name="Courty P.E."/>
            <person name="Kohler A."/>
            <person name="Kuo A."/>
            <person name="LaButti K."/>
            <person name="Pangilinan J."/>
            <person name="Lipzen A."/>
            <person name="Riley R."/>
            <person name="Andreopoulos W."/>
            <person name="He G."/>
            <person name="Johnson J."/>
            <person name="Nolan M."/>
            <person name="Tritt A."/>
            <person name="Barry K.W."/>
            <person name="Grigoriev I.V."/>
            <person name="Nagy L.G."/>
            <person name="Hibbett D."/>
            <person name="Henrissat B."/>
            <person name="Matheny P.B."/>
            <person name="Labbe J."/>
            <person name="Martin F.M."/>
        </authorList>
    </citation>
    <scope>NUCLEOTIDE SEQUENCE</scope>
    <source>
        <strain evidence="1">EC-137</strain>
    </source>
</reference>
<reference evidence="1" key="1">
    <citation type="submission" date="2021-02" db="EMBL/GenBank/DDBJ databases">
        <authorList>
            <consortium name="DOE Joint Genome Institute"/>
            <person name="Ahrendt S."/>
            <person name="Looney B.P."/>
            <person name="Miyauchi S."/>
            <person name="Morin E."/>
            <person name="Drula E."/>
            <person name="Courty P.E."/>
            <person name="Chicoki N."/>
            <person name="Fauchery L."/>
            <person name="Kohler A."/>
            <person name="Kuo A."/>
            <person name="Labutti K."/>
            <person name="Pangilinan J."/>
            <person name="Lipzen A."/>
            <person name="Riley R."/>
            <person name="Andreopoulos W."/>
            <person name="He G."/>
            <person name="Johnson J."/>
            <person name="Barry K.W."/>
            <person name="Grigoriev I.V."/>
            <person name="Nagy L."/>
            <person name="Hibbett D."/>
            <person name="Henrissat B."/>
            <person name="Matheny P.B."/>
            <person name="Labbe J."/>
            <person name="Martin F."/>
        </authorList>
    </citation>
    <scope>NUCLEOTIDE SEQUENCE</scope>
    <source>
        <strain evidence="1">EC-137</strain>
    </source>
</reference>
<evidence type="ECO:0000313" key="1">
    <source>
        <dbReference type="EMBL" id="KAI0035735.1"/>
    </source>
</evidence>
<evidence type="ECO:0000313" key="2">
    <source>
        <dbReference type="Proteomes" id="UP000814128"/>
    </source>
</evidence>
<dbReference type="Proteomes" id="UP000814128">
    <property type="component" value="Unassembled WGS sequence"/>
</dbReference>
<comment type="caution">
    <text evidence="1">The sequence shown here is derived from an EMBL/GenBank/DDBJ whole genome shotgun (WGS) entry which is preliminary data.</text>
</comment>
<accession>A0ACB8QVS5</accession>
<protein>
    <submittedName>
        <fullName evidence="1">HAD-like protein</fullName>
    </submittedName>
</protein>
<keyword evidence="2" id="KW-1185">Reference proteome</keyword>
<proteinExistence type="predicted"/>
<sequence>MTNEEIKAVIFDIGGVVTRSPLIAIAEYEHEHGIPHNYINNAIVRRGNRGAWQKFERGELPLLAFYDAFSRELSDVAKNNAWYAEYCRKHGTACPRLPASLAINGRDLFGRMMNKSASYDNLVISAIRKLRAAGRWRVIALTNNYSKIGKALDDFNSPLAAKYPGLNFQSEMMFLGWDKGAVPSSLRTLFDDFLDSSEVGMRKPEPEFYLLACKRNNIHPCEAVFLDDLGLNCKAASLLGMHAIRVPIGKSQGALKKLENLLGFNLLGDQQPEAPKL</sequence>